<evidence type="ECO:0000256" key="1">
    <source>
        <dbReference type="SAM" id="SignalP"/>
    </source>
</evidence>
<dbReference type="CDD" id="cd22157">
    <property type="entry name" value="F-box_AtFBW1-like"/>
    <property type="match status" value="1"/>
</dbReference>
<protein>
    <recommendedName>
        <fullName evidence="2">F-box domain-containing protein</fullName>
    </recommendedName>
</protein>
<dbReference type="Pfam" id="PF12937">
    <property type="entry name" value="F-box-like"/>
    <property type="match status" value="1"/>
</dbReference>
<dbReference type="SMART" id="SM00256">
    <property type="entry name" value="FBOX"/>
    <property type="match status" value="1"/>
</dbReference>
<reference evidence="3 4" key="1">
    <citation type="submission" date="2024-08" db="EMBL/GenBank/DDBJ databases">
        <title>Insights into the chromosomal genome structure of Flemingia macrophylla.</title>
        <authorList>
            <person name="Ding Y."/>
            <person name="Zhao Y."/>
            <person name="Bi W."/>
            <person name="Wu M."/>
            <person name="Zhao G."/>
            <person name="Gong Y."/>
            <person name="Li W."/>
            <person name="Zhang P."/>
        </authorList>
    </citation>
    <scope>NUCLEOTIDE SEQUENCE [LARGE SCALE GENOMIC DNA]</scope>
    <source>
        <strain evidence="3">DYQJB</strain>
        <tissue evidence="3">Leaf</tissue>
    </source>
</reference>
<keyword evidence="1" id="KW-0732">Signal</keyword>
<gene>
    <name evidence="3" type="ORF">Fmac_029201</name>
</gene>
<feature type="domain" description="F-box" evidence="2">
    <location>
        <begin position="44"/>
        <end position="90"/>
    </location>
</feature>
<dbReference type="Pfam" id="PF07734">
    <property type="entry name" value="FBA_1"/>
    <property type="match status" value="1"/>
</dbReference>
<dbReference type="InterPro" id="IPR006527">
    <property type="entry name" value="F-box-assoc_dom_typ1"/>
</dbReference>
<feature type="chain" id="PRO_5044834785" description="F-box domain-containing protein" evidence="1">
    <location>
        <begin position="25"/>
        <end position="454"/>
    </location>
</feature>
<proteinExistence type="predicted"/>
<keyword evidence="4" id="KW-1185">Reference proteome</keyword>
<feature type="signal peptide" evidence="1">
    <location>
        <begin position="1"/>
        <end position="24"/>
    </location>
</feature>
<evidence type="ECO:0000259" key="2">
    <source>
        <dbReference type="PROSITE" id="PS50181"/>
    </source>
</evidence>
<dbReference type="InterPro" id="IPR001810">
    <property type="entry name" value="F-box_dom"/>
</dbReference>
<dbReference type="Proteomes" id="UP001603857">
    <property type="component" value="Unassembled WGS sequence"/>
</dbReference>
<dbReference type="NCBIfam" id="TIGR01640">
    <property type="entry name" value="F_box_assoc_1"/>
    <property type="match status" value="1"/>
</dbReference>
<evidence type="ECO:0000313" key="3">
    <source>
        <dbReference type="EMBL" id="KAL2320232.1"/>
    </source>
</evidence>
<dbReference type="SUPFAM" id="SSF81383">
    <property type="entry name" value="F-box domain"/>
    <property type="match status" value="1"/>
</dbReference>
<dbReference type="PROSITE" id="PS50181">
    <property type="entry name" value="FBOX"/>
    <property type="match status" value="1"/>
</dbReference>
<sequence>MPTITMFLICFLLSLLLFLIPTKIMKIPCPTLTMLRVRGKQEMVGMEQYLPREVLSNILTRLPVKDLLKCKCVCMSWFDLLTDPHFIANYYAVHNNLQSQEKHLLVIRRPFSSALKTYISVLSWNVNDPKKHVFSYDLNPPCEFNSKHKYWTEILGPCNGLYLLEGNPNVLMNPSLRQFRALPQSHVTSPIGFYFLTDYAGFGFDPKTSDYKVVVIKDLWLKETDERKLGYWTAELFSLNSNSWRKLNAAVPFSTEIRGSSPVYTYVNNCCHWWGFVDESGRKEDVVLAFNMVNESFRKIKVPSLRSSSKDESATLAPFNEYGTIGVIVYPVRGKEKSFDVWLMKDYWDEGSWVKQYSVEPVEAIHKVVGYYGSNQFLWSSSNNGLVWYDCEAELERIKDLEVCGTNGSSRAARYMESLVSLKGRNEFSCQFFHVARLIPNSIDQRESSNFPIC</sequence>
<evidence type="ECO:0000313" key="4">
    <source>
        <dbReference type="Proteomes" id="UP001603857"/>
    </source>
</evidence>
<name>A0ABD1L9M8_9FABA</name>
<organism evidence="3 4">
    <name type="scientific">Flemingia macrophylla</name>
    <dbReference type="NCBI Taxonomy" id="520843"/>
    <lineage>
        <taxon>Eukaryota</taxon>
        <taxon>Viridiplantae</taxon>
        <taxon>Streptophyta</taxon>
        <taxon>Embryophyta</taxon>
        <taxon>Tracheophyta</taxon>
        <taxon>Spermatophyta</taxon>
        <taxon>Magnoliopsida</taxon>
        <taxon>eudicotyledons</taxon>
        <taxon>Gunneridae</taxon>
        <taxon>Pentapetalae</taxon>
        <taxon>rosids</taxon>
        <taxon>fabids</taxon>
        <taxon>Fabales</taxon>
        <taxon>Fabaceae</taxon>
        <taxon>Papilionoideae</taxon>
        <taxon>50 kb inversion clade</taxon>
        <taxon>NPAAA clade</taxon>
        <taxon>indigoferoid/millettioid clade</taxon>
        <taxon>Phaseoleae</taxon>
        <taxon>Flemingia</taxon>
    </lineage>
</organism>
<dbReference type="PANTHER" id="PTHR31672">
    <property type="entry name" value="BNACNNG10540D PROTEIN"/>
    <property type="match status" value="1"/>
</dbReference>
<dbReference type="Gene3D" id="1.20.1280.50">
    <property type="match status" value="1"/>
</dbReference>
<dbReference type="AlphaFoldDB" id="A0ABD1L9M8"/>
<dbReference type="PANTHER" id="PTHR31672:SF13">
    <property type="entry name" value="F-BOX PROTEIN CPR30-LIKE"/>
    <property type="match status" value="1"/>
</dbReference>
<dbReference type="InterPro" id="IPR036047">
    <property type="entry name" value="F-box-like_dom_sf"/>
</dbReference>
<accession>A0ABD1L9M8</accession>
<comment type="caution">
    <text evidence="3">The sequence shown here is derived from an EMBL/GenBank/DDBJ whole genome shotgun (WGS) entry which is preliminary data.</text>
</comment>
<dbReference type="InterPro" id="IPR050796">
    <property type="entry name" value="SCF_F-box_component"/>
</dbReference>
<dbReference type="EMBL" id="JBGMDY010000010">
    <property type="protein sequence ID" value="KAL2320232.1"/>
    <property type="molecule type" value="Genomic_DNA"/>
</dbReference>
<dbReference type="InterPro" id="IPR017451">
    <property type="entry name" value="F-box-assoc_interact_dom"/>
</dbReference>